<name>A0AAE1FMU7_PETCI</name>
<dbReference type="AlphaFoldDB" id="A0AAE1FMU7"/>
<feature type="binding site" evidence="3">
    <location>
        <position position="102"/>
    </location>
    <ligand>
        <name>substrate</name>
    </ligand>
</feature>
<evidence type="ECO:0008006" key="6">
    <source>
        <dbReference type="Google" id="ProtNLM"/>
    </source>
</evidence>
<dbReference type="CDD" id="cd07067">
    <property type="entry name" value="HP_PGM_like"/>
    <property type="match status" value="1"/>
</dbReference>
<evidence type="ECO:0000256" key="1">
    <source>
        <dbReference type="ARBA" id="ARBA00022801"/>
    </source>
</evidence>
<gene>
    <name evidence="4" type="ORF">Pcinc_020416</name>
</gene>
<feature type="active site" description="Proton donor/acceptor" evidence="2">
    <location>
        <position position="129"/>
    </location>
</feature>
<comment type="caution">
    <text evidence="4">The sequence shown here is derived from an EMBL/GenBank/DDBJ whole genome shotgun (WGS) entry which is preliminary data.</text>
</comment>
<dbReference type="Pfam" id="PF00300">
    <property type="entry name" value="His_Phos_1"/>
    <property type="match status" value="1"/>
</dbReference>
<dbReference type="GO" id="GO:0005829">
    <property type="term" value="C:cytosol"/>
    <property type="evidence" value="ECO:0007669"/>
    <property type="project" value="TreeGrafter"/>
</dbReference>
<feature type="active site" description="Tele-phosphohistidine intermediate" evidence="2">
    <location>
        <position position="53"/>
    </location>
</feature>
<dbReference type="GO" id="GO:0043456">
    <property type="term" value="P:regulation of pentose-phosphate shunt"/>
    <property type="evidence" value="ECO:0007669"/>
    <property type="project" value="TreeGrafter"/>
</dbReference>
<protein>
    <recommendedName>
        <fullName evidence="6">Fructose-2,6-bisphosphatase TIGAR</fullName>
    </recommendedName>
</protein>
<keyword evidence="5" id="KW-1185">Reference proteome</keyword>
<keyword evidence="1" id="KW-0378">Hydrolase</keyword>
<dbReference type="SUPFAM" id="SSF53254">
    <property type="entry name" value="Phosphoglycerate mutase-like"/>
    <property type="match status" value="1"/>
</dbReference>
<dbReference type="GO" id="GO:0004331">
    <property type="term" value="F:fructose-2,6-bisphosphate 2-phosphatase activity"/>
    <property type="evidence" value="ECO:0007669"/>
    <property type="project" value="TreeGrafter"/>
</dbReference>
<reference evidence="4" key="1">
    <citation type="submission" date="2023-10" db="EMBL/GenBank/DDBJ databases">
        <title>Genome assemblies of two species of porcelain crab, Petrolisthes cinctipes and Petrolisthes manimaculis (Anomura: Porcellanidae).</title>
        <authorList>
            <person name="Angst P."/>
        </authorList>
    </citation>
    <scope>NUCLEOTIDE SEQUENCE</scope>
    <source>
        <strain evidence="4">PB745_01</strain>
        <tissue evidence="4">Gill</tissue>
    </source>
</reference>
<feature type="binding site" evidence="3">
    <location>
        <begin position="52"/>
        <end position="59"/>
    </location>
    <ligand>
        <name>substrate</name>
    </ligand>
</feature>
<dbReference type="Gene3D" id="3.40.50.1240">
    <property type="entry name" value="Phosphoglycerate mutase-like"/>
    <property type="match status" value="1"/>
</dbReference>
<proteinExistence type="predicted"/>
<dbReference type="SMART" id="SM00855">
    <property type="entry name" value="PGAM"/>
    <property type="match status" value="1"/>
</dbReference>
<dbReference type="Proteomes" id="UP001286313">
    <property type="component" value="Unassembled WGS sequence"/>
</dbReference>
<evidence type="ECO:0000256" key="3">
    <source>
        <dbReference type="PIRSR" id="PIRSR613078-2"/>
    </source>
</evidence>
<organism evidence="4 5">
    <name type="scientific">Petrolisthes cinctipes</name>
    <name type="common">Flat porcelain crab</name>
    <dbReference type="NCBI Taxonomy" id="88211"/>
    <lineage>
        <taxon>Eukaryota</taxon>
        <taxon>Metazoa</taxon>
        <taxon>Ecdysozoa</taxon>
        <taxon>Arthropoda</taxon>
        <taxon>Crustacea</taxon>
        <taxon>Multicrustacea</taxon>
        <taxon>Malacostraca</taxon>
        <taxon>Eumalacostraca</taxon>
        <taxon>Eucarida</taxon>
        <taxon>Decapoda</taxon>
        <taxon>Pleocyemata</taxon>
        <taxon>Anomura</taxon>
        <taxon>Galatheoidea</taxon>
        <taxon>Porcellanidae</taxon>
        <taxon>Petrolisthes</taxon>
    </lineage>
</organism>
<dbReference type="PANTHER" id="PTHR46517:SF1">
    <property type="entry name" value="FRUCTOSE-2,6-BISPHOSPHATASE TIGAR"/>
    <property type="match status" value="1"/>
</dbReference>
<dbReference type="InterPro" id="IPR013078">
    <property type="entry name" value="His_Pase_superF_clade-1"/>
</dbReference>
<accession>A0AAE1FMU7</accession>
<evidence type="ECO:0000313" key="5">
    <source>
        <dbReference type="Proteomes" id="UP001286313"/>
    </source>
</evidence>
<dbReference type="InterPro" id="IPR051695">
    <property type="entry name" value="Phosphoglycerate_Mutase"/>
</dbReference>
<dbReference type="InterPro" id="IPR029033">
    <property type="entry name" value="His_PPase_superfam"/>
</dbReference>
<sequence>MKSEIEGCLLSALCWCPVSLDISLPSKCEEINTGPEMKKARQPIVFAVTFVRHGETQANKEHRIQGHLDIPLSPHGESQALQAGVRMKDTAFSRAYSSDLSRAYTTCQIILGENCCQPPSIVVDEILRERNFGSVEGVHIDEFRSQAEAEGKSWTDFNPPGSESLGDLQARMVKFFKEMCQSVYDKNKDSARDDVIEQDKMVEAEKNGVEDLQTMDLSDAVEHLLVVGHGAALKQLYIHLHSTLGCPLPPQHTHPQPLTVISPNSGISQYLVRYMPKKYNLLCLKLHDGDHLQHCPQQES</sequence>
<dbReference type="EMBL" id="JAWQEG010002084">
    <property type="protein sequence ID" value="KAK3874668.1"/>
    <property type="molecule type" value="Genomic_DNA"/>
</dbReference>
<evidence type="ECO:0000256" key="2">
    <source>
        <dbReference type="PIRSR" id="PIRSR613078-1"/>
    </source>
</evidence>
<dbReference type="PANTHER" id="PTHR46517">
    <property type="entry name" value="FRUCTOSE-2,6-BISPHOSPHATASE TIGAR"/>
    <property type="match status" value="1"/>
</dbReference>
<dbReference type="GO" id="GO:0045820">
    <property type="term" value="P:negative regulation of glycolytic process"/>
    <property type="evidence" value="ECO:0007669"/>
    <property type="project" value="TreeGrafter"/>
</dbReference>
<evidence type="ECO:0000313" key="4">
    <source>
        <dbReference type="EMBL" id="KAK3874668.1"/>
    </source>
</evidence>